<evidence type="ECO:0000256" key="4">
    <source>
        <dbReference type="ARBA" id="ARBA00022801"/>
    </source>
</evidence>
<feature type="domain" description="Bulb-type lectin" evidence="12">
    <location>
        <begin position="1579"/>
        <end position="1711"/>
    </location>
</feature>
<dbReference type="InterPro" id="IPR001701">
    <property type="entry name" value="Glyco_hydro_9"/>
</dbReference>
<keyword evidence="10" id="KW-0472">Membrane</keyword>
<evidence type="ECO:0000256" key="2">
    <source>
        <dbReference type="ARBA" id="ARBA00007072"/>
    </source>
</evidence>
<protein>
    <recommendedName>
        <fullName evidence="3">cellulase</fullName>
        <ecNumber evidence="3">3.2.1.4</ecNumber>
    </recommendedName>
</protein>
<keyword evidence="4" id="KW-0378">Hydrolase</keyword>
<evidence type="ECO:0000313" key="13">
    <source>
        <dbReference type="EMBL" id="KXZ54597.1"/>
    </source>
</evidence>
<dbReference type="Gene3D" id="2.90.10.30">
    <property type="match status" value="1"/>
</dbReference>
<dbReference type="SMART" id="SM00108">
    <property type="entry name" value="B_lectin"/>
    <property type="match status" value="2"/>
</dbReference>
<dbReference type="PROSITE" id="PS50927">
    <property type="entry name" value="BULB_LECTIN"/>
    <property type="match status" value="3"/>
</dbReference>
<dbReference type="GO" id="GO:0030245">
    <property type="term" value="P:cellulose catabolic process"/>
    <property type="evidence" value="ECO:0007669"/>
    <property type="project" value="UniProtKB-KW"/>
</dbReference>
<evidence type="ECO:0000256" key="3">
    <source>
        <dbReference type="ARBA" id="ARBA00012601"/>
    </source>
</evidence>
<dbReference type="GO" id="GO:0008810">
    <property type="term" value="F:cellulase activity"/>
    <property type="evidence" value="ECO:0007669"/>
    <property type="project" value="UniProtKB-EC"/>
</dbReference>
<gene>
    <name evidence="13" type="ORF">GPECTOR_4g662</name>
</gene>
<name>A0A150GXI4_GONPE</name>
<evidence type="ECO:0000256" key="1">
    <source>
        <dbReference type="ARBA" id="ARBA00000966"/>
    </source>
</evidence>
<evidence type="ECO:0000256" key="10">
    <source>
        <dbReference type="SAM" id="Phobius"/>
    </source>
</evidence>
<feature type="region of interest" description="Disordered" evidence="9">
    <location>
        <begin position="779"/>
        <end position="872"/>
    </location>
</feature>
<dbReference type="EMBL" id="LSYV01000005">
    <property type="protein sequence ID" value="KXZ54597.1"/>
    <property type="molecule type" value="Genomic_DNA"/>
</dbReference>
<feature type="signal peptide" evidence="11">
    <location>
        <begin position="1"/>
        <end position="35"/>
    </location>
</feature>
<feature type="compositionally biased region" description="Pro residues" evidence="9">
    <location>
        <begin position="782"/>
        <end position="869"/>
    </location>
</feature>
<keyword evidence="6" id="KW-0119">Carbohydrate metabolism</keyword>
<keyword evidence="5" id="KW-0136">Cellulose degradation</keyword>
<dbReference type="Proteomes" id="UP000075714">
    <property type="component" value="Unassembled WGS sequence"/>
</dbReference>
<feature type="chain" id="PRO_5007562358" description="cellulase" evidence="11">
    <location>
        <begin position="36"/>
        <end position="1717"/>
    </location>
</feature>
<dbReference type="InterPro" id="IPR008928">
    <property type="entry name" value="6-hairpin_glycosidase_sf"/>
</dbReference>
<comment type="similarity">
    <text evidence="2">Belongs to the glycosyl hydrolase 9 (cellulase E) family.</text>
</comment>
<feature type="transmembrane region" description="Helical" evidence="10">
    <location>
        <begin position="1098"/>
        <end position="1121"/>
    </location>
</feature>
<organism evidence="13 14">
    <name type="scientific">Gonium pectorale</name>
    <name type="common">Green alga</name>
    <dbReference type="NCBI Taxonomy" id="33097"/>
    <lineage>
        <taxon>Eukaryota</taxon>
        <taxon>Viridiplantae</taxon>
        <taxon>Chlorophyta</taxon>
        <taxon>core chlorophytes</taxon>
        <taxon>Chlorophyceae</taxon>
        <taxon>CS clade</taxon>
        <taxon>Chlamydomonadales</taxon>
        <taxon>Volvocaceae</taxon>
        <taxon>Gonium</taxon>
    </lineage>
</organism>
<feature type="domain" description="Bulb-type lectin" evidence="12">
    <location>
        <begin position="539"/>
        <end position="652"/>
    </location>
</feature>
<feature type="region of interest" description="Disordered" evidence="9">
    <location>
        <begin position="516"/>
        <end position="539"/>
    </location>
</feature>
<dbReference type="EC" id="3.2.1.4" evidence="3"/>
<feature type="transmembrane region" description="Helical" evidence="10">
    <location>
        <begin position="1128"/>
        <end position="1154"/>
    </location>
</feature>
<dbReference type="InterPro" id="IPR012341">
    <property type="entry name" value="6hp_glycosidase-like_sf"/>
</dbReference>
<reference evidence="14" key="1">
    <citation type="journal article" date="2016" name="Nat. Commun.">
        <title>The Gonium pectorale genome demonstrates co-option of cell cycle regulation during the evolution of multicellularity.</title>
        <authorList>
            <person name="Hanschen E.R."/>
            <person name="Marriage T.N."/>
            <person name="Ferris P.J."/>
            <person name="Hamaji T."/>
            <person name="Toyoda A."/>
            <person name="Fujiyama A."/>
            <person name="Neme R."/>
            <person name="Noguchi H."/>
            <person name="Minakuchi Y."/>
            <person name="Suzuki M."/>
            <person name="Kawai-Toyooka H."/>
            <person name="Smith D.R."/>
            <person name="Sparks H."/>
            <person name="Anderson J."/>
            <person name="Bakaric R."/>
            <person name="Luria V."/>
            <person name="Karger A."/>
            <person name="Kirschner M.W."/>
            <person name="Durand P.M."/>
            <person name="Michod R.E."/>
            <person name="Nozaki H."/>
            <person name="Olson B.J."/>
        </authorList>
    </citation>
    <scope>NUCLEOTIDE SEQUENCE [LARGE SCALE GENOMIC DNA]</scope>
    <source>
        <strain evidence="14">NIES-2863</strain>
    </source>
</reference>
<feature type="transmembrane region" description="Helical" evidence="10">
    <location>
        <begin position="1160"/>
        <end position="1185"/>
    </location>
</feature>
<dbReference type="SUPFAM" id="SSF48208">
    <property type="entry name" value="Six-hairpin glycosidases"/>
    <property type="match status" value="1"/>
</dbReference>
<dbReference type="Gene3D" id="1.50.10.10">
    <property type="match status" value="1"/>
</dbReference>
<evidence type="ECO:0000256" key="6">
    <source>
        <dbReference type="ARBA" id="ARBA00023277"/>
    </source>
</evidence>
<dbReference type="Gene3D" id="2.90.10.10">
    <property type="entry name" value="Bulb-type lectin domain"/>
    <property type="match status" value="4"/>
</dbReference>
<keyword evidence="7" id="KW-0326">Glycosidase</keyword>
<evidence type="ECO:0000256" key="5">
    <source>
        <dbReference type="ARBA" id="ARBA00023001"/>
    </source>
</evidence>
<comment type="caution">
    <text evidence="13">The sequence shown here is derived from an EMBL/GenBank/DDBJ whole genome shotgun (WGS) entry which is preliminary data.</text>
</comment>
<dbReference type="Pfam" id="PF00759">
    <property type="entry name" value="Glyco_hydro_9"/>
    <property type="match status" value="1"/>
</dbReference>
<evidence type="ECO:0000256" key="7">
    <source>
        <dbReference type="ARBA" id="ARBA00023295"/>
    </source>
</evidence>
<feature type="domain" description="Bulb-type lectin" evidence="12">
    <location>
        <begin position="872"/>
        <end position="985"/>
    </location>
</feature>
<evidence type="ECO:0000256" key="9">
    <source>
        <dbReference type="SAM" id="MobiDB-lite"/>
    </source>
</evidence>
<evidence type="ECO:0000259" key="12">
    <source>
        <dbReference type="PROSITE" id="PS50927"/>
    </source>
</evidence>
<proteinExistence type="inferred from homology"/>
<evidence type="ECO:0000256" key="8">
    <source>
        <dbReference type="ARBA" id="ARBA00023326"/>
    </source>
</evidence>
<dbReference type="PANTHER" id="PTHR22298">
    <property type="entry name" value="ENDO-1,4-BETA-GLUCANASE"/>
    <property type="match status" value="1"/>
</dbReference>
<evidence type="ECO:0000256" key="11">
    <source>
        <dbReference type="SAM" id="SignalP"/>
    </source>
</evidence>
<feature type="compositionally biased region" description="Pro residues" evidence="9">
    <location>
        <begin position="516"/>
        <end position="536"/>
    </location>
</feature>
<keyword evidence="10" id="KW-1133">Transmembrane helix</keyword>
<keyword evidence="14" id="KW-1185">Reference proteome</keyword>
<sequence>MPQVVNRLRPGAPALLSSVAALALFLLASWQSAAADPGSSTYAKVFDLSLGFYEAQMSGELPSWAWPQVESWRTSSHTGDMFVGDDETVDLSGGWYTDGGHLKSSYTIASSASLLAYGMLKWGNALNYDVSARLLLNLKWAGDYLKQCSAVPERFVAQVGDHNVEDSYWGAPQTESAELYRPVWVINKTCHDGADVVNQAVAALAAISIVLTRDGQYEEADSYLRRAKNLWMWSKDLGSVWQVPAGNSTVVSRTYTDDKTWAVAWLCNAEPGSSYCASIDDFRDDMVVREGYMSTDNFHAAVLALLLDLGLGDDAYAQAQVDTLRASFLDTWVDKDKPGCETCNAPNGLCEAPGGLVVHDVPGLLSYTANMALIALASAESVMPTPVDEKTRRRWRCWAKGQIDWMLGSNPFNQGHVTGLELVPEIGKEGPHYPRHRGSACNDEGCNANNLLPGALVGGPHRNGSYWDSRDNGPGAFVSIEYNAGFGAALLGLAYIEDFVLEGRTWLGYCTEPIVSSPPPSPLPPSPPSPPAPPSPSLDDILCRDERLVSGSSLDRLKAGNYVLVMKPSGVLGLIDTTTGYTKWQSDSDKYSNRDPYTLSLGVNSELTVTDRNGQEVWGYYPVAEAQCLKLYEDGRLVLLDAEANDVETIYPRTELKTTDLAVSSQESPWRVTTPTDRIIRGDYMLVLRWDGSLAFIKDPWTPSETYLWESEFSGNKGDAPFYMSFNEPGYDTLRIENGLGNTIKSWSMPVGSPMPYSLTLTSYGHVVVVDESGSTIITIWPPAPPSPPSPPPSPAPPSPQPPSPSPPSPQPPSPSPPAPPPPMALPTTSPSPPPSPAPPSPQPPSPAPPSPRPPSPSPPLPVPSPPSPALDDILCRHESLISGSFFDRLTAGDFTLIMKPSGVLSLIHDPTGFTKWQSDSDHFNNKDPYTLTFGEDGELTVLDKSDLPVWNYWPKAEANCLKLYDDGRLVLLDVEAEEVETIYPKTELKAGDIAVSARETARNVTTPKDRIIRGDYMLVLRWDGSFAFIKDPWTPSETYLWESEFSGNKGHAPFALSFDEPDYDTLRIENRLGNTIKSWSMPAGSPTPYSLTLTSTAVAAAAIAAAAIATAAVAVTAVAAAAIATAAVAVTAVAAAAIAAAAIAAAAIATAAVATAAVAFTAVAAAAIATAAVAVTAVAVTALCRGSVLRSNAYPNAISAGGYTLKVNTNGELSLYNASYTIWKSDSDRGTGDYQLSFSDAAGNPIILQKLGATNVTVWQVWPPARNVPTCLELTPDGTLRMLNSSGVAKVITPVSALPVGATNGNLISSSDQANRVNASSPSDRIQGGDGLYTLQVTMECRMVYKYDMYGANITLLSLPEVGSLRAKSPCQLQFRTLTNTAATSGLRVYDKDNSVPALYAYPTYPGQASSSRLVIRDNGYLVVEDASGAILTIIWPKDPPSPPKPVSPPPSPYLTGVLPRAVPLRSDAYLNQLITTSEYIFILEADGDLAIRTASGSVTLWNSGSSANTNPSKAPYEMSWRDSDNALVVRDKDGAAIWNYPAPAGTSPQFIRLAVNTLASGQTLPSLVFWDASQQFIWDLFPRFLLRRGESLVSGTGDDRLTSTFWDLQLVVGTNGNLVLYRNKHLANETVLWSSNTAGATSPSAGPFRLTNSNSGVISLTNNAGTSLWNRTAPAGAGSTSALAIARVLNTGVFKMYITNTASTGTSFLDIYSSG</sequence>
<keyword evidence="10" id="KW-0812">Transmembrane</keyword>
<comment type="catalytic activity">
    <reaction evidence="1">
        <text>Endohydrolysis of (1-&gt;4)-beta-D-glucosidic linkages in cellulose, lichenin and cereal beta-D-glucans.</text>
        <dbReference type="EC" id="3.2.1.4"/>
    </reaction>
</comment>
<dbReference type="SUPFAM" id="SSF51110">
    <property type="entry name" value="alpha-D-mannose-specific plant lectins"/>
    <property type="match status" value="3"/>
</dbReference>
<dbReference type="OrthoDB" id="10257085at2759"/>
<keyword evidence="11" id="KW-0732">Signal</keyword>
<dbReference type="InterPro" id="IPR001480">
    <property type="entry name" value="Bulb-type_lectin_dom"/>
</dbReference>
<accession>A0A150GXI4</accession>
<evidence type="ECO:0000313" key="14">
    <source>
        <dbReference type="Proteomes" id="UP000075714"/>
    </source>
</evidence>
<dbReference type="InterPro" id="IPR036426">
    <property type="entry name" value="Bulb-type_lectin_dom_sf"/>
</dbReference>
<keyword evidence="8" id="KW-0624">Polysaccharide degradation</keyword>